<evidence type="ECO:0000313" key="1">
    <source>
        <dbReference type="EMBL" id="EKM57518.1"/>
    </source>
</evidence>
<organism evidence="1 2">
    <name type="scientific">Phanerochaete carnosa (strain HHB-10118-sp)</name>
    <name type="common">White-rot fungus</name>
    <name type="synonym">Peniophora carnosa</name>
    <dbReference type="NCBI Taxonomy" id="650164"/>
    <lineage>
        <taxon>Eukaryota</taxon>
        <taxon>Fungi</taxon>
        <taxon>Dikarya</taxon>
        <taxon>Basidiomycota</taxon>
        <taxon>Agaricomycotina</taxon>
        <taxon>Agaricomycetes</taxon>
        <taxon>Polyporales</taxon>
        <taxon>Phanerochaetaceae</taxon>
        <taxon>Phanerochaete</taxon>
    </lineage>
</organism>
<gene>
    <name evidence="1" type="ORF">PHACADRAFT_251191</name>
</gene>
<evidence type="ECO:0000313" key="2">
    <source>
        <dbReference type="Proteomes" id="UP000008370"/>
    </source>
</evidence>
<dbReference type="Proteomes" id="UP000008370">
    <property type="component" value="Unassembled WGS sequence"/>
</dbReference>
<proteinExistence type="predicted"/>
<dbReference type="OrthoDB" id="424974at2759"/>
<accession>K5W102</accession>
<dbReference type="KEGG" id="pco:PHACADRAFT_251191"/>
<protein>
    <submittedName>
        <fullName evidence="1">Uncharacterized protein</fullName>
    </submittedName>
</protein>
<dbReference type="InParanoid" id="K5W102"/>
<dbReference type="AlphaFoldDB" id="K5W102"/>
<dbReference type="RefSeq" id="XP_007392867.1">
    <property type="nucleotide sequence ID" value="XM_007392805.1"/>
</dbReference>
<dbReference type="GeneID" id="18915153"/>
<sequence length="59" mass="6454">MCLMVTRAPTSSLALASLHELDRLCEIFQRCSDRAPTAANHVVRSSLPLLSLLLPSLPH</sequence>
<dbReference type="EMBL" id="JH930470">
    <property type="protein sequence ID" value="EKM57518.1"/>
    <property type="molecule type" value="Genomic_DNA"/>
</dbReference>
<name>K5W102_PHACS</name>
<reference evidence="1 2" key="1">
    <citation type="journal article" date="2012" name="BMC Genomics">
        <title>Comparative genomics of the white-rot fungi, Phanerochaete carnosa and P. chrysosporium, to elucidate the genetic basis of the distinct wood types they colonize.</title>
        <authorList>
            <person name="Suzuki H."/>
            <person name="MacDonald J."/>
            <person name="Syed K."/>
            <person name="Salamov A."/>
            <person name="Hori C."/>
            <person name="Aerts A."/>
            <person name="Henrissat B."/>
            <person name="Wiebenga A."/>
            <person name="vanKuyk P.A."/>
            <person name="Barry K."/>
            <person name="Lindquist E."/>
            <person name="LaButti K."/>
            <person name="Lapidus A."/>
            <person name="Lucas S."/>
            <person name="Coutinho P."/>
            <person name="Gong Y."/>
            <person name="Samejima M."/>
            <person name="Mahadevan R."/>
            <person name="Abou-Zaid M."/>
            <person name="de Vries R.P."/>
            <person name="Igarashi K."/>
            <person name="Yadav J.S."/>
            <person name="Grigoriev I.V."/>
            <person name="Master E.R."/>
        </authorList>
    </citation>
    <scope>NUCLEOTIDE SEQUENCE [LARGE SCALE GENOMIC DNA]</scope>
    <source>
        <strain evidence="1 2">HHB-10118-sp</strain>
    </source>
</reference>
<dbReference type="HOGENOM" id="CLU_2961571_0_0_1"/>
<keyword evidence="2" id="KW-1185">Reference proteome</keyword>